<accession>A0ABR8N5R0</accession>
<keyword evidence="6" id="KW-1185">Reference proteome</keyword>
<comment type="caution">
    <text evidence="5">The sequence shown here is derived from an EMBL/GenBank/DDBJ whole genome shotgun (WGS) entry which is preliminary data.</text>
</comment>
<dbReference type="SUPFAM" id="SSF109998">
    <property type="entry name" value="Triger factor/SurA peptide-binding domain-like"/>
    <property type="match status" value="1"/>
</dbReference>
<feature type="domain" description="PpiC" evidence="4">
    <location>
        <begin position="169"/>
        <end position="274"/>
    </location>
</feature>
<feature type="compositionally biased region" description="Low complexity" evidence="2">
    <location>
        <begin position="324"/>
        <end position="341"/>
    </location>
</feature>
<dbReference type="InterPro" id="IPR000297">
    <property type="entry name" value="PPIase_PpiC"/>
</dbReference>
<dbReference type="PROSITE" id="PS50198">
    <property type="entry name" value="PPIC_PPIASE_2"/>
    <property type="match status" value="1"/>
</dbReference>
<keyword evidence="1 5" id="KW-0413">Isomerase</keyword>
<feature type="compositionally biased region" description="Basic and acidic residues" evidence="2">
    <location>
        <begin position="342"/>
        <end position="371"/>
    </location>
</feature>
<evidence type="ECO:0000313" key="5">
    <source>
        <dbReference type="EMBL" id="MBD3922807.1"/>
    </source>
</evidence>
<evidence type="ECO:0000256" key="1">
    <source>
        <dbReference type="PROSITE-ProRule" id="PRU00278"/>
    </source>
</evidence>
<organism evidence="5 6">
    <name type="scientific">Paenibacillus terricola</name>
    <dbReference type="NCBI Taxonomy" id="2763503"/>
    <lineage>
        <taxon>Bacteria</taxon>
        <taxon>Bacillati</taxon>
        <taxon>Bacillota</taxon>
        <taxon>Bacilli</taxon>
        <taxon>Bacillales</taxon>
        <taxon>Paenibacillaceae</taxon>
        <taxon>Paenibacillus</taxon>
    </lineage>
</organism>
<dbReference type="SUPFAM" id="SSF54534">
    <property type="entry name" value="FKBP-like"/>
    <property type="match status" value="1"/>
</dbReference>
<name>A0ABR8N5R0_9BACL</name>
<evidence type="ECO:0000256" key="3">
    <source>
        <dbReference type="SAM" id="SignalP"/>
    </source>
</evidence>
<sequence>MAQTTRLSAWRRGFLLMAALLLVVSALAACGKKEDKVLAAYKGGEVTESEFNKYVAFYSMFDQQFAMYIQLPEAKEHYLKEYVGYKVLFDRASKEDKDAASEGLDDFVKQYETAVKDNESLKKSTDEAGLKSADVRTFYQQIVTIRKYWERNVTEDELKAEFDKNKTGYNKVNVRHILIATMDMSTGAEKRKDEEALKIAQDVKQKLDAGGDWKALATEFSDDTGSKDAGGLIENYSPNKWVEEFKQAAITQPIGVIGEPVKTSYGYHVIKVESREDKKYEEIAADTKSDVQTNVITAKMEAFMTNELDGLIESINLPKDETATDSTGTTGSDTNSGAATGDDAKASDDAKAKDDANNATDTKDAGADTSK</sequence>
<keyword evidence="3" id="KW-0732">Signal</keyword>
<evidence type="ECO:0000259" key="4">
    <source>
        <dbReference type="PROSITE" id="PS50198"/>
    </source>
</evidence>
<feature type="signal peptide" evidence="3">
    <location>
        <begin position="1"/>
        <end position="28"/>
    </location>
</feature>
<dbReference type="GO" id="GO:0016853">
    <property type="term" value="F:isomerase activity"/>
    <property type="evidence" value="ECO:0007669"/>
    <property type="project" value="UniProtKB-KW"/>
</dbReference>
<feature type="chain" id="PRO_5045636281" evidence="3">
    <location>
        <begin position="29"/>
        <end position="371"/>
    </location>
</feature>
<protein>
    <submittedName>
        <fullName evidence="5">Peptidylprolyl isomerase</fullName>
    </submittedName>
</protein>
<dbReference type="Gene3D" id="3.10.50.40">
    <property type="match status" value="1"/>
</dbReference>
<proteinExistence type="predicted"/>
<dbReference type="PROSITE" id="PS51257">
    <property type="entry name" value="PROKAR_LIPOPROTEIN"/>
    <property type="match status" value="1"/>
</dbReference>
<dbReference type="InterPro" id="IPR027304">
    <property type="entry name" value="Trigger_fact/SurA_dom_sf"/>
</dbReference>
<dbReference type="Pfam" id="PF13616">
    <property type="entry name" value="Rotamase_3"/>
    <property type="match status" value="1"/>
</dbReference>
<dbReference type="PANTHER" id="PTHR47245">
    <property type="entry name" value="PEPTIDYLPROLYL ISOMERASE"/>
    <property type="match status" value="1"/>
</dbReference>
<dbReference type="InterPro" id="IPR046357">
    <property type="entry name" value="PPIase_dom_sf"/>
</dbReference>
<feature type="region of interest" description="Disordered" evidence="2">
    <location>
        <begin position="319"/>
        <end position="371"/>
    </location>
</feature>
<reference evidence="5 6" key="1">
    <citation type="submission" date="2020-09" db="EMBL/GenBank/DDBJ databases">
        <title>Paenibacillus sp. strain PR3 16S rRNA gene Genome sequencing and assembly.</title>
        <authorList>
            <person name="Kim J."/>
        </authorList>
    </citation>
    <scope>NUCLEOTIDE SEQUENCE [LARGE SCALE GENOMIC DNA]</scope>
    <source>
        <strain evidence="5 6">PR3</strain>
    </source>
</reference>
<dbReference type="RefSeq" id="WP_191207109.1">
    <property type="nucleotide sequence ID" value="NZ_JACXZA010000012.1"/>
</dbReference>
<keyword evidence="1" id="KW-0697">Rotamase</keyword>
<dbReference type="Proteomes" id="UP000609346">
    <property type="component" value="Unassembled WGS sequence"/>
</dbReference>
<gene>
    <name evidence="5" type="ORF">H8B09_29120</name>
</gene>
<dbReference type="PANTHER" id="PTHR47245:SF2">
    <property type="entry name" value="PEPTIDYL-PROLYL CIS-TRANS ISOMERASE HP_0175-RELATED"/>
    <property type="match status" value="1"/>
</dbReference>
<dbReference type="InterPro" id="IPR050245">
    <property type="entry name" value="PrsA_foldase"/>
</dbReference>
<dbReference type="EMBL" id="JACXZA010000012">
    <property type="protein sequence ID" value="MBD3922807.1"/>
    <property type="molecule type" value="Genomic_DNA"/>
</dbReference>
<evidence type="ECO:0000256" key="2">
    <source>
        <dbReference type="SAM" id="MobiDB-lite"/>
    </source>
</evidence>
<evidence type="ECO:0000313" key="6">
    <source>
        <dbReference type="Proteomes" id="UP000609346"/>
    </source>
</evidence>